<gene>
    <name evidence="2" type="ORF">CF651_25410</name>
</gene>
<proteinExistence type="predicted"/>
<accession>A0A229UJH3</accession>
<reference evidence="2 3" key="1">
    <citation type="submission" date="2017-07" db="EMBL/GenBank/DDBJ databases">
        <title>Genome sequencing and assembly of Paenibacillus rigui.</title>
        <authorList>
            <person name="Mayilraj S."/>
        </authorList>
    </citation>
    <scope>NUCLEOTIDE SEQUENCE [LARGE SCALE GENOMIC DNA]</scope>
    <source>
        <strain evidence="2 3">JCM 16352</strain>
    </source>
</reference>
<dbReference type="RefSeq" id="WP_094017680.1">
    <property type="nucleotide sequence ID" value="NZ_NMQW01000046.1"/>
</dbReference>
<dbReference type="AlphaFoldDB" id="A0A229UJH3"/>
<comment type="caution">
    <text evidence="2">The sequence shown here is derived from an EMBL/GenBank/DDBJ whole genome shotgun (WGS) entry which is preliminary data.</text>
</comment>
<evidence type="ECO:0000313" key="3">
    <source>
        <dbReference type="Proteomes" id="UP000215509"/>
    </source>
</evidence>
<sequence>MRKNQLARKTITGGVACALLLGSFAAAGSFNQQAYAAEAVQISAAYSSSPLISQHLNSIVRDTAWLADKEEAVIYAALAKGQTLAEASGLTAAELNDKLTALLNEDIAHLYEDSDAPASEVDALKTQGAEAIASAVSEKGFKPAAPVAAVDLKALVQDQLKLAVSTAAAISDQETSDIESRVQAGQSLAEASGLSQGDLAGKLTAQLNQAIDNAVNNKHVAPSVVQAAKAQGALLIAEVVAHGTSGSSVTGSSSVTAAVYEAVYGRIDRIVADASLIADKDYIDVTDVLQAGGTLVQATGLSESGLYDALVQLMDADIQQAANKASIAADALSQAQTEAHQQIQTIIHTAGYTATANKQSVEELKAKVQDQLKLAASEAATLADKELYEVEDALKQGAGLADAAGLSASELTQKLTASLNQFIDANAANLDAEAVAQIKQDAANAISTLVQSGIQQ</sequence>
<protein>
    <submittedName>
        <fullName evidence="2">Uncharacterized protein</fullName>
    </submittedName>
</protein>
<organism evidence="2 3">
    <name type="scientific">Paenibacillus rigui</name>
    <dbReference type="NCBI Taxonomy" id="554312"/>
    <lineage>
        <taxon>Bacteria</taxon>
        <taxon>Bacillati</taxon>
        <taxon>Bacillota</taxon>
        <taxon>Bacilli</taxon>
        <taxon>Bacillales</taxon>
        <taxon>Paenibacillaceae</taxon>
        <taxon>Paenibacillus</taxon>
    </lineage>
</organism>
<evidence type="ECO:0000313" key="2">
    <source>
        <dbReference type="EMBL" id="OXM83464.1"/>
    </source>
</evidence>
<name>A0A229UJH3_9BACL</name>
<feature type="signal peptide" evidence="1">
    <location>
        <begin position="1"/>
        <end position="27"/>
    </location>
</feature>
<dbReference type="EMBL" id="NMQW01000046">
    <property type="protein sequence ID" value="OXM83464.1"/>
    <property type="molecule type" value="Genomic_DNA"/>
</dbReference>
<dbReference type="OrthoDB" id="2539639at2"/>
<keyword evidence="1" id="KW-0732">Signal</keyword>
<evidence type="ECO:0000256" key="1">
    <source>
        <dbReference type="SAM" id="SignalP"/>
    </source>
</evidence>
<keyword evidence="3" id="KW-1185">Reference proteome</keyword>
<feature type="chain" id="PRO_5039508732" evidence="1">
    <location>
        <begin position="28"/>
        <end position="456"/>
    </location>
</feature>
<dbReference type="Proteomes" id="UP000215509">
    <property type="component" value="Unassembled WGS sequence"/>
</dbReference>